<evidence type="ECO:0000313" key="3">
    <source>
        <dbReference type="Proteomes" id="UP001159427"/>
    </source>
</evidence>
<reference evidence="2 3" key="1">
    <citation type="submission" date="2022-05" db="EMBL/GenBank/DDBJ databases">
        <authorList>
            <consortium name="Genoscope - CEA"/>
            <person name="William W."/>
        </authorList>
    </citation>
    <scope>NUCLEOTIDE SEQUENCE [LARGE SCALE GENOMIC DNA]</scope>
</reference>
<protein>
    <submittedName>
        <fullName evidence="2">Uncharacterized protein</fullName>
    </submittedName>
</protein>
<proteinExistence type="predicted"/>
<organism evidence="2 3">
    <name type="scientific">Porites evermanni</name>
    <dbReference type="NCBI Taxonomy" id="104178"/>
    <lineage>
        <taxon>Eukaryota</taxon>
        <taxon>Metazoa</taxon>
        <taxon>Cnidaria</taxon>
        <taxon>Anthozoa</taxon>
        <taxon>Hexacorallia</taxon>
        <taxon>Scleractinia</taxon>
        <taxon>Fungiina</taxon>
        <taxon>Poritidae</taxon>
        <taxon>Porites</taxon>
    </lineage>
</organism>
<accession>A0ABN8SK62</accession>
<keyword evidence="3" id="KW-1185">Reference proteome</keyword>
<comment type="caution">
    <text evidence="2">The sequence shown here is derived from an EMBL/GenBank/DDBJ whole genome shotgun (WGS) entry which is preliminary data.</text>
</comment>
<feature type="region of interest" description="Disordered" evidence="1">
    <location>
        <begin position="1"/>
        <end position="27"/>
    </location>
</feature>
<evidence type="ECO:0000313" key="2">
    <source>
        <dbReference type="EMBL" id="CAH3192042.1"/>
    </source>
</evidence>
<dbReference type="Gene3D" id="3.30.200.20">
    <property type="entry name" value="Phosphorylase Kinase, domain 1"/>
    <property type="match status" value="1"/>
</dbReference>
<gene>
    <name evidence="2" type="ORF">PEVE_00023111</name>
</gene>
<dbReference type="Proteomes" id="UP001159427">
    <property type="component" value="Unassembled WGS sequence"/>
</dbReference>
<dbReference type="EMBL" id="CALNXI010003069">
    <property type="protein sequence ID" value="CAH3192042.1"/>
    <property type="molecule type" value="Genomic_DNA"/>
</dbReference>
<sequence length="175" mass="19692">MKSRKKRRSQSSEPVSPRKCDSPATAVTKSSVIPHSVSLSQMLKVGQLIEPETNVVTLHLEEFAVSELKWLDPFPVTLSLHRKSFSEGAFREAYMAKALSGLRKGDYVLKKYKEGEKPGIIQLFGSMEAHTRKSVQLNALARNFTQSMDAEAPVLEFGRTFTYNKVFSHLWAMSL</sequence>
<evidence type="ECO:0000256" key="1">
    <source>
        <dbReference type="SAM" id="MobiDB-lite"/>
    </source>
</evidence>
<name>A0ABN8SK62_9CNID</name>